<feature type="signal peptide" evidence="1">
    <location>
        <begin position="1"/>
        <end position="26"/>
    </location>
</feature>
<keyword evidence="1" id="KW-0732">Signal</keyword>
<reference evidence="2 3" key="1">
    <citation type="submission" date="2024-04" db="EMBL/GenBank/DDBJ databases">
        <title>Flavobacterium sp. DGU11 16S ribosomal RNA gene Genome sequencing and assembly.</title>
        <authorList>
            <person name="Park S."/>
        </authorList>
    </citation>
    <scope>NUCLEOTIDE SEQUENCE [LARGE SCALE GENOMIC DNA]</scope>
    <source>
        <strain evidence="2 3">DGU11</strain>
    </source>
</reference>
<dbReference type="RefSeq" id="WP_341696484.1">
    <property type="nucleotide sequence ID" value="NZ_JBBYHR010000003.1"/>
</dbReference>
<dbReference type="InterPro" id="IPR046495">
    <property type="entry name" value="DUF6588"/>
</dbReference>
<keyword evidence="3" id="KW-1185">Reference proteome</keyword>
<feature type="chain" id="PRO_5046356108" evidence="1">
    <location>
        <begin position="27"/>
        <end position="349"/>
    </location>
</feature>
<dbReference type="Pfam" id="PF20230">
    <property type="entry name" value="DUF6588"/>
    <property type="match status" value="1"/>
</dbReference>
<evidence type="ECO:0000256" key="1">
    <source>
        <dbReference type="SAM" id="SignalP"/>
    </source>
</evidence>
<evidence type="ECO:0000313" key="3">
    <source>
        <dbReference type="Proteomes" id="UP001464555"/>
    </source>
</evidence>
<accession>A0ABU9HVI0</accession>
<comment type="caution">
    <text evidence="2">The sequence shown here is derived from an EMBL/GenBank/DDBJ whole genome shotgun (WGS) entry which is preliminary data.</text>
</comment>
<proteinExistence type="predicted"/>
<dbReference type="EMBL" id="JBBYHR010000003">
    <property type="protein sequence ID" value="MEL1244173.1"/>
    <property type="molecule type" value="Genomic_DNA"/>
</dbReference>
<dbReference type="Proteomes" id="UP001464555">
    <property type="component" value="Unassembled WGS sequence"/>
</dbReference>
<evidence type="ECO:0000313" key="2">
    <source>
        <dbReference type="EMBL" id="MEL1244173.1"/>
    </source>
</evidence>
<gene>
    <name evidence="2" type="ORF">AAEO56_07880</name>
</gene>
<organism evidence="2 3">
    <name type="scientific">Flavobacterium arundinis</name>
    <dbReference type="NCBI Taxonomy" id="3139143"/>
    <lineage>
        <taxon>Bacteria</taxon>
        <taxon>Pseudomonadati</taxon>
        <taxon>Bacteroidota</taxon>
        <taxon>Flavobacteriia</taxon>
        <taxon>Flavobacteriales</taxon>
        <taxon>Flavobacteriaceae</taxon>
        <taxon>Flavobacterium</taxon>
    </lineage>
</organism>
<sequence>MQKLMHKPFLKGLFAVLFLVSGRAFAQADQEAITQIGHLLDDALFFSDKYITPATDAAVYQSASGWITSPKKRELWEVSFGLHTNVFFTPQRDRKFTINNSDFKFFQLEQRTSATVPTALGNDQQVYLTGTLGNSPVRLETPEGIDMETVAYPYLQGALGLWYGTEILIKYSPKVKLKKSDYQVYGFGLKHNFSQYFKSLEAKKINLAVSVSYSKEDVEFNFLNVQTDYGTLGINTINGLVDTWQGQVSGSKEFGRFEAMASFMVNTSDIKYKVGGPKGTIENTLPLQQILNTRLQDIYKTKVNYIGEASLKYNIGKFDIQTILAFGKFVNTNISLQYTFKNNKPEIQD</sequence>
<protein>
    <submittedName>
        <fullName evidence="2">DUF6588 family protein</fullName>
    </submittedName>
</protein>
<name>A0ABU9HVI0_9FLAO</name>